<protein>
    <recommendedName>
        <fullName evidence="4">Retrotransposon gag domain-containing protein</fullName>
    </recommendedName>
</protein>
<dbReference type="OrthoDB" id="5593145at2759"/>
<evidence type="ECO:0000313" key="2">
    <source>
        <dbReference type="EMBL" id="OMH78373.1"/>
    </source>
</evidence>
<feature type="region of interest" description="Disordered" evidence="1">
    <location>
        <begin position="162"/>
        <end position="198"/>
    </location>
</feature>
<dbReference type="EMBL" id="LSSK01001953">
    <property type="protein sequence ID" value="OMH78373.1"/>
    <property type="molecule type" value="Genomic_DNA"/>
</dbReference>
<evidence type="ECO:0008006" key="4">
    <source>
        <dbReference type="Google" id="ProtNLM"/>
    </source>
</evidence>
<feature type="non-terminal residue" evidence="2">
    <location>
        <position position="284"/>
    </location>
</feature>
<keyword evidence="3" id="KW-1185">Reference proteome</keyword>
<gene>
    <name evidence="2" type="ORF">AX774_g8245</name>
</gene>
<evidence type="ECO:0000256" key="1">
    <source>
        <dbReference type="SAM" id="MobiDB-lite"/>
    </source>
</evidence>
<comment type="caution">
    <text evidence="2">The sequence shown here is derived from an EMBL/GenBank/DDBJ whole genome shotgun (WGS) entry which is preliminary data.</text>
</comment>
<proteinExistence type="predicted"/>
<organism evidence="2 3">
    <name type="scientific">Zancudomyces culisetae</name>
    <name type="common">Gut fungus</name>
    <name type="synonym">Smittium culisetae</name>
    <dbReference type="NCBI Taxonomy" id="1213189"/>
    <lineage>
        <taxon>Eukaryota</taxon>
        <taxon>Fungi</taxon>
        <taxon>Fungi incertae sedis</taxon>
        <taxon>Zoopagomycota</taxon>
        <taxon>Kickxellomycotina</taxon>
        <taxon>Harpellomycetes</taxon>
        <taxon>Harpellales</taxon>
        <taxon>Legeriomycetaceae</taxon>
        <taxon>Zancudomyces</taxon>
    </lineage>
</organism>
<name>A0A1R1PBP0_ZANCU</name>
<reference evidence="3" key="1">
    <citation type="submission" date="2017-01" db="EMBL/GenBank/DDBJ databases">
        <authorList>
            <person name="Wang Y."/>
            <person name="White M."/>
            <person name="Kvist S."/>
            <person name="Moncalvo J.-M."/>
        </authorList>
    </citation>
    <scope>NUCLEOTIDE SEQUENCE [LARGE SCALE GENOMIC DNA]</scope>
    <source>
        <strain evidence="3">COL-18-3</strain>
    </source>
</reference>
<evidence type="ECO:0000313" key="3">
    <source>
        <dbReference type="Proteomes" id="UP000188320"/>
    </source>
</evidence>
<sequence>MMEKPVIFEAQGSLDPKEWIYRYKLLAKVNKWSDTDAIELIQLYLGKKELQWYKKHTKEFKDWDTLVTKFTEKYSSKEMDFVYWKKIQIIKQADFHSIEDFELELEELFDKAGVNDETVKWNCLMNALTEKNKRKVLESDKKKWADAIKLIGKSEKIKEAVKPKPLSSKDRLNETRRRFQDSKEKFDQRNKMREKAKQDNDYNDMMKQFEKLSVNVMNKVDEAVDRSLNNTRRRTYHDRFIPNSKRQEYETNSEDSDDLNCIEVEDVAYAEVFGADRVDKTKPI</sequence>
<dbReference type="Proteomes" id="UP000188320">
    <property type="component" value="Unassembled WGS sequence"/>
</dbReference>
<dbReference type="AlphaFoldDB" id="A0A1R1PBP0"/>
<accession>A0A1R1PBP0</accession>